<evidence type="ECO:0000313" key="1">
    <source>
        <dbReference type="EMBL" id="KEQ13207.1"/>
    </source>
</evidence>
<evidence type="ECO:0000313" key="2">
    <source>
        <dbReference type="Proteomes" id="UP000028073"/>
    </source>
</evidence>
<proteinExistence type="predicted"/>
<dbReference type="Proteomes" id="UP000028073">
    <property type="component" value="Unassembled WGS sequence"/>
</dbReference>
<dbReference type="EMBL" id="JOKH01000009">
    <property type="protein sequence ID" value="KEQ13207.1"/>
    <property type="molecule type" value="Genomic_DNA"/>
</dbReference>
<gene>
    <name evidence="1" type="ORF">GZ78_27135</name>
</gene>
<accession>A0A081N434</accession>
<sequence>MGLGITGEALFQQIILLAWNTLNESPETLSLLNSILANGMSSIEELAALAFVEYAGFQMWGHTGMLPLIAWWFGSPVLVTTPATW</sequence>
<name>A0A081N434_9GAMM</name>
<comment type="caution">
    <text evidence="1">The sequence shown here is derived from an EMBL/GenBank/DDBJ whole genome shotgun (WGS) entry which is preliminary data.</text>
</comment>
<organism evidence="1 2">
    <name type="scientific">Endozoicomonas numazuensis</name>
    <dbReference type="NCBI Taxonomy" id="1137799"/>
    <lineage>
        <taxon>Bacteria</taxon>
        <taxon>Pseudomonadati</taxon>
        <taxon>Pseudomonadota</taxon>
        <taxon>Gammaproteobacteria</taxon>
        <taxon>Oceanospirillales</taxon>
        <taxon>Endozoicomonadaceae</taxon>
        <taxon>Endozoicomonas</taxon>
    </lineage>
</organism>
<protein>
    <submittedName>
        <fullName evidence="1">Uncharacterized protein</fullName>
    </submittedName>
</protein>
<reference evidence="1 2" key="1">
    <citation type="submission" date="2014-06" db="EMBL/GenBank/DDBJ databases">
        <title>Whole Genome Sequences of Three Symbiotic Endozoicomonas Bacteria.</title>
        <authorList>
            <person name="Neave M.J."/>
            <person name="Apprill A."/>
            <person name="Voolstra C.R."/>
        </authorList>
    </citation>
    <scope>NUCLEOTIDE SEQUENCE [LARGE SCALE GENOMIC DNA]</scope>
    <source>
        <strain evidence="1 2">DSM 25634</strain>
    </source>
</reference>
<dbReference type="AlphaFoldDB" id="A0A081N434"/>
<keyword evidence="2" id="KW-1185">Reference proteome</keyword>